<dbReference type="EMBL" id="CAMGYJ010000009">
    <property type="protein sequence ID" value="CAI0476140.1"/>
    <property type="molecule type" value="Genomic_DNA"/>
</dbReference>
<comment type="caution">
    <text evidence="1">The sequence shown here is derived from an EMBL/GenBank/DDBJ whole genome shotgun (WGS) entry which is preliminary data.</text>
</comment>
<evidence type="ECO:0000313" key="2">
    <source>
        <dbReference type="Proteomes" id="UP001154282"/>
    </source>
</evidence>
<evidence type="ECO:0000313" key="1">
    <source>
        <dbReference type="EMBL" id="CAI0476140.1"/>
    </source>
</evidence>
<organism evidence="1 2">
    <name type="scientific">Linum tenue</name>
    <dbReference type="NCBI Taxonomy" id="586396"/>
    <lineage>
        <taxon>Eukaryota</taxon>
        <taxon>Viridiplantae</taxon>
        <taxon>Streptophyta</taxon>
        <taxon>Embryophyta</taxon>
        <taxon>Tracheophyta</taxon>
        <taxon>Spermatophyta</taxon>
        <taxon>Magnoliopsida</taxon>
        <taxon>eudicotyledons</taxon>
        <taxon>Gunneridae</taxon>
        <taxon>Pentapetalae</taxon>
        <taxon>rosids</taxon>
        <taxon>fabids</taxon>
        <taxon>Malpighiales</taxon>
        <taxon>Linaceae</taxon>
        <taxon>Linum</taxon>
    </lineage>
</organism>
<gene>
    <name evidence="1" type="ORF">LITE_LOCUS40660</name>
</gene>
<protein>
    <submittedName>
        <fullName evidence="1">Uncharacterized protein</fullName>
    </submittedName>
</protein>
<sequence length="54" mass="6257">MSNIFLFNNGSPKISDVIVHPKSVVFLEFHQRSMNKSVDFTFWIKIAPTPHVVR</sequence>
<dbReference type="Proteomes" id="UP001154282">
    <property type="component" value="Unassembled WGS sequence"/>
</dbReference>
<keyword evidence="2" id="KW-1185">Reference proteome</keyword>
<proteinExistence type="predicted"/>
<dbReference type="AlphaFoldDB" id="A0AAV0PYP8"/>
<name>A0AAV0PYP8_9ROSI</name>
<accession>A0AAV0PYP8</accession>
<reference evidence="1" key="1">
    <citation type="submission" date="2022-08" db="EMBL/GenBank/DDBJ databases">
        <authorList>
            <person name="Gutierrez-Valencia J."/>
        </authorList>
    </citation>
    <scope>NUCLEOTIDE SEQUENCE</scope>
</reference>